<feature type="binding site" evidence="9">
    <location>
        <position position="16"/>
    </location>
    <ligand>
        <name>ATP</name>
        <dbReference type="ChEBI" id="CHEBI:30616"/>
    </ligand>
</feature>
<dbReference type="PANTHER" id="PTHR21060:SF21">
    <property type="entry name" value="ACETATE KINASE"/>
    <property type="match status" value="1"/>
</dbReference>
<dbReference type="PROSITE" id="PS01075">
    <property type="entry name" value="ACETATE_KINASE_1"/>
    <property type="match status" value="1"/>
</dbReference>
<dbReference type="NCBIfam" id="TIGR00016">
    <property type="entry name" value="ackA"/>
    <property type="match status" value="1"/>
</dbReference>
<evidence type="ECO:0000256" key="5">
    <source>
        <dbReference type="ARBA" id="ARBA00022741"/>
    </source>
</evidence>
<dbReference type="EMBL" id="UHIA01000004">
    <property type="protein sequence ID" value="SUO98022.1"/>
    <property type="molecule type" value="Genomic_DNA"/>
</dbReference>
<dbReference type="InterPro" id="IPR000890">
    <property type="entry name" value="Aliphatic_acid_kin_short-chain"/>
</dbReference>
<keyword evidence="7 9" id="KW-0067">ATP-binding</keyword>
<dbReference type="PRINTS" id="PR00471">
    <property type="entry name" value="ACETATEKNASE"/>
</dbReference>
<keyword evidence="8 9" id="KW-0460">Magnesium</keyword>
<dbReference type="GO" id="GO:0008776">
    <property type="term" value="F:acetate kinase activity"/>
    <property type="evidence" value="ECO:0007669"/>
    <property type="project" value="UniProtKB-UniRule"/>
</dbReference>
<comment type="similarity">
    <text evidence="1 9 10">Belongs to the acetokinase family.</text>
</comment>
<accession>A0A380N0C2</accession>
<comment type="catalytic activity">
    <reaction evidence="9">
        <text>acetate + ATP = acetyl phosphate + ADP</text>
        <dbReference type="Rhea" id="RHEA:11352"/>
        <dbReference type="ChEBI" id="CHEBI:22191"/>
        <dbReference type="ChEBI" id="CHEBI:30089"/>
        <dbReference type="ChEBI" id="CHEBI:30616"/>
        <dbReference type="ChEBI" id="CHEBI:456216"/>
        <dbReference type="EC" id="2.7.2.1"/>
    </reaction>
</comment>
<keyword evidence="12" id="KW-1185">Reference proteome</keyword>
<dbReference type="GO" id="GO:0000287">
    <property type="term" value="F:magnesium ion binding"/>
    <property type="evidence" value="ECO:0007669"/>
    <property type="project" value="UniProtKB-UniRule"/>
</dbReference>
<evidence type="ECO:0000256" key="9">
    <source>
        <dbReference type="HAMAP-Rule" id="MF_00020"/>
    </source>
</evidence>
<dbReference type="OrthoDB" id="9802453at2"/>
<feature type="binding site" evidence="9">
    <location>
        <position position="87"/>
    </location>
    <ligand>
        <name>substrate</name>
    </ligand>
</feature>
<evidence type="ECO:0000256" key="4">
    <source>
        <dbReference type="ARBA" id="ARBA00022723"/>
    </source>
</evidence>
<dbReference type="GO" id="GO:0006083">
    <property type="term" value="P:acetate metabolic process"/>
    <property type="evidence" value="ECO:0007669"/>
    <property type="project" value="TreeGrafter"/>
</dbReference>
<feature type="active site" description="Proton donor/acceptor" evidence="9">
    <location>
        <position position="144"/>
    </location>
</feature>
<feature type="binding site" evidence="9">
    <location>
        <begin position="277"/>
        <end position="279"/>
    </location>
    <ligand>
        <name>ATP</name>
        <dbReference type="ChEBI" id="CHEBI:30616"/>
    </ligand>
</feature>
<organism evidence="11 12">
    <name type="scientific">Suttonella indologenes</name>
    <dbReference type="NCBI Taxonomy" id="13276"/>
    <lineage>
        <taxon>Bacteria</taxon>
        <taxon>Pseudomonadati</taxon>
        <taxon>Pseudomonadota</taxon>
        <taxon>Gammaproteobacteria</taxon>
        <taxon>Cardiobacteriales</taxon>
        <taxon>Cardiobacteriaceae</taxon>
        <taxon>Suttonella</taxon>
    </lineage>
</organism>
<name>A0A380N0C2_9GAMM</name>
<feature type="binding site" evidence="9">
    <location>
        <begin position="202"/>
        <end position="206"/>
    </location>
    <ligand>
        <name>ATP</name>
        <dbReference type="ChEBI" id="CHEBI:30616"/>
    </ligand>
</feature>
<feature type="binding site" evidence="9">
    <location>
        <position position="379"/>
    </location>
    <ligand>
        <name>Mg(2+)</name>
        <dbReference type="ChEBI" id="CHEBI:18420"/>
    </ligand>
</feature>
<comment type="function">
    <text evidence="9">Catalyzes the formation of acetyl phosphate from acetate and ATP. Can also catalyze the reverse reaction.</text>
</comment>
<dbReference type="PIRSF" id="PIRSF000722">
    <property type="entry name" value="Acetate_prop_kin"/>
    <property type="match status" value="1"/>
</dbReference>
<keyword evidence="2 9" id="KW-0963">Cytoplasm</keyword>
<evidence type="ECO:0000313" key="12">
    <source>
        <dbReference type="Proteomes" id="UP000254575"/>
    </source>
</evidence>
<comment type="subunit">
    <text evidence="9">Homodimer.</text>
</comment>
<dbReference type="InterPro" id="IPR023865">
    <property type="entry name" value="Aliphatic_acid_kinase_CS"/>
</dbReference>
<comment type="subcellular location">
    <subcellularLocation>
        <location evidence="9">Cytoplasm</location>
    </subcellularLocation>
</comment>
<dbReference type="InterPro" id="IPR004372">
    <property type="entry name" value="Ac/propionate_kinase"/>
</dbReference>
<gene>
    <name evidence="9 11" type="primary">ackA</name>
    <name evidence="11" type="ORF">NCTC10717_01761</name>
</gene>
<evidence type="ECO:0000256" key="1">
    <source>
        <dbReference type="ARBA" id="ARBA00008748"/>
    </source>
</evidence>
<keyword evidence="6 9" id="KW-0418">Kinase</keyword>
<dbReference type="EC" id="2.7.2.1" evidence="9"/>
<dbReference type="AlphaFoldDB" id="A0A380N0C2"/>
<dbReference type="GO" id="GO:0005829">
    <property type="term" value="C:cytosol"/>
    <property type="evidence" value="ECO:0007669"/>
    <property type="project" value="TreeGrafter"/>
</dbReference>
<comment type="pathway">
    <text evidence="9">Metabolic intermediate biosynthesis; acetyl-CoA biosynthesis; acetyl-CoA from acetate: step 1/2.</text>
</comment>
<protein>
    <recommendedName>
        <fullName evidence="9">Acetate kinase</fullName>
        <ecNumber evidence="9">2.7.2.1</ecNumber>
    </recommendedName>
    <alternativeName>
        <fullName evidence="9">Acetokinase</fullName>
    </alternativeName>
</protein>
<evidence type="ECO:0000256" key="2">
    <source>
        <dbReference type="ARBA" id="ARBA00022490"/>
    </source>
</evidence>
<dbReference type="GO" id="GO:0005524">
    <property type="term" value="F:ATP binding"/>
    <property type="evidence" value="ECO:0007669"/>
    <property type="project" value="UniProtKB-KW"/>
</dbReference>
<dbReference type="CDD" id="cd24010">
    <property type="entry name" value="ASKHA_NBD_AcK_PK"/>
    <property type="match status" value="1"/>
</dbReference>
<evidence type="ECO:0000256" key="7">
    <source>
        <dbReference type="ARBA" id="ARBA00022840"/>
    </source>
</evidence>
<dbReference type="RefSeq" id="WP_115218897.1">
    <property type="nucleotide sequence ID" value="NZ_UHIA01000004.1"/>
</dbReference>
<keyword evidence="5 9" id="KW-0547">Nucleotide-binding</keyword>
<dbReference type="SUPFAM" id="SSF53067">
    <property type="entry name" value="Actin-like ATPase domain"/>
    <property type="match status" value="2"/>
</dbReference>
<feature type="site" description="Transition state stabilizer" evidence="9">
    <location>
        <position position="235"/>
    </location>
</feature>
<feature type="binding site" evidence="9">
    <location>
        <begin position="325"/>
        <end position="329"/>
    </location>
    <ligand>
        <name>ATP</name>
        <dbReference type="ChEBI" id="CHEBI:30616"/>
    </ligand>
</feature>
<evidence type="ECO:0000256" key="3">
    <source>
        <dbReference type="ARBA" id="ARBA00022679"/>
    </source>
</evidence>
<dbReference type="Gene3D" id="3.30.420.40">
    <property type="match status" value="2"/>
</dbReference>
<sequence>MTQYVLIINCGSSSLKYAVIDPVTGDSPLKGLAEKLGHPVGMFTAKTASGKTQYDLNPGTHEKALEVLVEVLKAENLMKSIQAVGHRVVHGGEYFSESVLVNEDVRAKIADCIRLAPLHNPAHVEGIDAALHHFGDLPQAVVFDTAFHQQMPENAYLYALPYEYYTNWHIRKYGFHGTSYRYIASQLPELLGKEKVKSIVCHLGNGGSVAAIDSDHSVDTTMGLTPLEGLVHGTRTGDIDPAIPSILMEQFDVDTKEMSDILWKRSGLLGLSGISNDCRTLEEEMEKGNAAAIRAMEVYCYRLAKHIGAQLVALGGCDVLVFTGGIGENSDYVRRRTVEHLAFLGFSLDQARNKEVLFGKTGAIHAQGSLPVWVVPTNEELLIARDTAALAAK</sequence>
<dbReference type="HAMAP" id="MF_00020">
    <property type="entry name" value="Acetate_kinase"/>
    <property type="match status" value="1"/>
</dbReference>
<keyword evidence="3 9" id="KW-0808">Transferase</keyword>
<comment type="cofactor">
    <cofactor evidence="9">
        <name>Mg(2+)</name>
        <dbReference type="ChEBI" id="CHEBI:18420"/>
    </cofactor>
    <cofactor evidence="9">
        <name>Mn(2+)</name>
        <dbReference type="ChEBI" id="CHEBI:29035"/>
    </cofactor>
    <text evidence="9">Mg(2+). Can also accept Mn(2+).</text>
</comment>
<evidence type="ECO:0000256" key="8">
    <source>
        <dbReference type="ARBA" id="ARBA00022842"/>
    </source>
</evidence>
<dbReference type="UniPathway" id="UPA00340">
    <property type="reaction ID" value="UER00458"/>
</dbReference>
<dbReference type="PANTHER" id="PTHR21060">
    <property type="entry name" value="ACETATE KINASE"/>
    <property type="match status" value="1"/>
</dbReference>
<feature type="site" description="Transition state stabilizer" evidence="9">
    <location>
        <position position="176"/>
    </location>
</feature>
<dbReference type="Pfam" id="PF00871">
    <property type="entry name" value="Acetate_kinase"/>
    <property type="match status" value="1"/>
</dbReference>
<dbReference type="InterPro" id="IPR043129">
    <property type="entry name" value="ATPase_NBD"/>
</dbReference>
<evidence type="ECO:0000256" key="6">
    <source>
        <dbReference type="ARBA" id="ARBA00022777"/>
    </source>
</evidence>
<feature type="binding site" evidence="9">
    <location>
        <position position="9"/>
    </location>
    <ligand>
        <name>Mg(2+)</name>
        <dbReference type="ChEBI" id="CHEBI:18420"/>
    </ligand>
</feature>
<evidence type="ECO:0000313" key="11">
    <source>
        <dbReference type="EMBL" id="SUO98022.1"/>
    </source>
</evidence>
<proteinExistence type="inferred from homology"/>
<dbReference type="GO" id="GO:0006085">
    <property type="term" value="P:acetyl-CoA biosynthetic process"/>
    <property type="evidence" value="ECO:0007669"/>
    <property type="project" value="UniProtKB-UniRule"/>
</dbReference>
<dbReference type="Proteomes" id="UP000254575">
    <property type="component" value="Unassembled WGS sequence"/>
</dbReference>
<reference evidence="11 12" key="1">
    <citation type="submission" date="2018-06" db="EMBL/GenBank/DDBJ databases">
        <authorList>
            <consortium name="Pathogen Informatics"/>
            <person name="Doyle S."/>
        </authorList>
    </citation>
    <scope>NUCLEOTIDE SEQUENCE [LARGE SCALE GENOMIC DNA]</scope>
    <source>
        <strain evidence="11 12">NCTC10717</strain>
    </source>
</reference>
<keyword evidence="4 9" id="KW-0479">Metal-binding</keyword>
<evidence type="ECO:0000256" key="10">
    <source>
        <dbReference type="RuleBase" id="RU003835"/>
    </source>
</evidence>